<dbReference type="InterPro" id="IPR013099">
    <property type="entry name" value="K_chnl_dom"/>
</dbReference>
<name>A0A2L0XCB4_9BURK</name>
<evidence type="ECO:0000313" key="2">
    <source>
        <dbReference type="Proteomes" id="UP000253772"/>
    </source>
</evidence>
<dbReference type="Pfam" id="PF07885">
    <property type="entry name" value="Ion_trans_2"/>
    <property type="match status" value="1"/>
</dbReference>
<evidence type="ECO:0000313" key="1">
    <source>
        <dbReference type="EMBL" id="QBP12218.1"/>
    </source>
</evidence>
<dbReference type="AlphaFoldDB" id="A0A2L0XCB4"/>
<reference evidence="1 2" key="1">
    <citation type="submission" date="2019-03" db="EMBL/GenBank/DDBJ databases">
        <title>Comparative insights into the high quality Complete genome sequence of highly metal resistant Cupriavidus metallidurans strain BS1 isolated from a gold-copper mine.</title>
        <authorList>
            <person name="Mazhar H.S."/>
            <person name="Rensing C."/>
        </authorList>
    </citation>
    <scope>NUCLEOTIDE SEQUENCE [LARGE SCALE GENOMIC DNA]</scope>
    <source>
        <strain evidence="1 2">BS1</strain>
    </source>
</reference>
<dbReference type="EMBL" id="CP037901">
    <property type="protein sequence ID" value="QBP12218.1"/>
    <property type="molecule type" value="Genomic_DNA"/>
</dbReference>
<gene>
    <name evidence="1" type="ORF">DDF84_020835</name>
</gene>
<organism evidence="1 2">
    <name type="scientific">Cupriavidus metallidurans</name>
    <dbReference type="NCBI Taxonomy" id="119219"/>
    <lineage>
        <taxon>Bacteria</taxon>
        <taxon>Pseudomonadati</taxon>
        <taxon>Pseudomonadota</taxon>
        <taxon>Betaproteobacteria</taxon>
        <taxon>Burkholderiales</taxon>
        <taxon>Burkholderiaceae</taxon>
        <taxon>Cupriavidus</taxon>
    </lineage>
</organism>
<dbReference type="SUPFAM" id="SSF81324">
    <property type="entry name" value="Voltage-gated potassium channels"/>
    <property type="match status" value="1"/>
</dbReference>
<dbReference type="Proteomes" id="UP000253772">
    <property type="component" value="Chromosome c2"/>
</dbReference>
<dbReference type="Gene3D" id="1.10.287.70">
    <property type="match status" value="1"/>
</dbReference>
<accession>A0A2L0XCB4</accession>
<sequence>MSYCDRPSIAASSLFAVLSIGSLPIYGVFGPLYLGAEFAPPIHDLSTAIYFSIVSMSTVGFGDCMPSPGLRHPSARTAPSCRFR</sequence>
<proteinExistence type="predicted"/>
<dbReference type="OrthoDB" id="9799090at2"/>
<protein>
    <submittedName>
        <fullName evidence="1">Uncharacterized protein</fullName>
    </submittedName>
</protein>